<dbReference type="PANTHER" id="PTHR43133">
    <property type="entry name" value="RNA POLYMERASE ECF-TYPE SIGMA FACTO"/>
    <property type="match status" value="1"/>
</dbReference>
<evidence type="ECO:0000256" key="2">
    <source>
        <dbReference type="ARBA" id="ARBA00023015"/>
    </source>
</evidence>
<dbReference type="AlphaFoldDB" id="A0A5C6FAT9"/>
<keyword evidence="2" id="KW-0805">Transcription regulation</keyword>
<organism evidence="6 7">
    <name type="scientific">Rubripirellula tenax</name>
    <dbReference type="NCBI Taxonomy" id="2528015"/>
    <lineage>
        <taxon>Bacteria</taxon>
        <taxon>Pseudomonadati</taxon>
        <taxon>Planctomycetota</taxon>
        <taxon>Planctomycetia</taxon>
        <taxon>Pirellulales</taxon>
        <taxon>Pirellulaceae</taxon>
        <taxon>Rubripirellula</taxon>
    </lineage>
</organism>
<evidence type="ECO:0000259" key="5">
    <source>
        <dbReference type="Pfam" id="PF04542"/>
    </source>
</evidence>
<reference evidence="6 7" key="1">
    <citation type="submission" date="2019-02" db="EMBL/GenBank/DDBJ databases">
        <title>Deep-cultivation of Planctomycetes and their phenomic and genomic characterization uncovers novel biology.</title>
        <authorList>
            <person name="Wiegand S."/>
            <person name="Jogler M."/>
            <person name="Boedeker C."/>
            <person name="Pinto D."/>
            <person name="Vollmers J."/>
            <person name="Rivas-Marin E."/>
            <person name="Kohn T."/>
            <person name="Peeters S.H."/>
            <person name="Heuer A."/>
            <person name="Rast P."/>
            <person name="Oberbeckmann S."/>
            <person name="Bunk B."/>
            <person name="Jeske O."/>
            <person name="Meyerdierks A."/>
            <person name="Storesund J.E."/>
            <person name="Kallscheuer N."/>
            <person name="Luecker S."/>
            <person name="Lage O.M."/>
            <person name="Pohl T."/>
            <person name="Merkel B.J."/>
            <person name="Hornburger P."/>
            <person name="Mueller R.-W."/>
            <person name="Bruemmer F."/>
            <person name="Labrenz M."/>
            <person name="Spormann A.M."/>
            <person name="Op Den Camp H."/>
            <person name="Overmann J."/>
            <person name="Amann R."/>
            <person name="Jetten M.S.M."/>
            <person name="Mascher T."/>
            <person name="Medema M.H."/>
            <person name="Devos D.P."/>
            <person name="Kaster A.-K."/>
            <person name="Ovreas L."/>
            <person name="Rohde M."/>
            <person name="Galperin M.Y."/>
            <person name="Jogler C."/>
        </authorList>
    </citation>
    <scope>NUCLEOTIDE SEQUENCE [LARGE SCALE GENOMIC DNA]</scope>
    <source>
        <strain evidence="6 7">Poly51</strain>
    </source>
</reference>
<sequence>MHDSANEPSSTEELAVRITEIQPRLYGFILKRLADREQTLEVLQRTNLVLCRKADQFQQGSSFTAWAFTIAKFQVMAWRKSAHAGKLIFSDDVAQLIDRSAAEESASVDDRVPVLRGCLERLRDQDRELIQLRYRDGQPIGPIAAARSTTADAVAMRLTRIRKQLADCVRNGLQQDVQVDV</sequence>
<dbReference type="PANTHER" id="PTHR43133:SF51">
    <property type="entry name" value="RNA POLYMERASE SIGMA FACTOR"/>
    <property type="match status" value="1"/>
</dbReference>
<dbReference type="InterPro" id="IPR013324">
    <property type="entry name" value="RNA_pol_sigma_r3/r4-like"/>
</dbReference>
<dbReference type="Gene3D" id="1.10.10.10">
    <property type="entry name" value="Winged helix-like DNA-binding domain superfamily/Winged helix DNA-binding domain"/>
    <property type="match status" value="1"/>
</dbReference>
<evidence type="ECO:0000256" key="3">
    <source>
        <dbReference type="ARBA" id="ARBA00023082"/>
    </source>
</evidence>
<dbReference type="InterPro" id="IPR013325">
    <property type="entry name" value="RNA_pol_sigma_r2"/>
</dbReference>
<dbReference type="InterPro" id="IPR014284">
    <property type="entry name" value="RNA_pol_sigma-70_dom"/>
</dbReference>
<dbReference type="InterPro" id="IPR014331">
    <property type="entry name" value="RNA_pol_sigma70_ECF_RHOBA"/>
</dbReference>
<keyword evidence="7" id="KW-1185">Reference proteome</keyword>
<proteinExistence type="inferred from homology"/>
<protein>
    <submittedName>
        <fullName evidence="6">RNA polymerase sigma factor</fullName>
    </submittedName>
</protein>
<dbReference type="GO" id="GO:0016987">
    <property type="term" value="F:sigma factor activity"/>
    <property type="evidence" value="ECO:0007669"/>
    <property type="project" value="UniProtKB-KW"/>
</dbReference>
<name>A0A5C6FAT9_9BACT</name>
<dbReference type="Gene3D" id="1.10.1740.10">
    <property type="match status" value="1"/>
</dbReference>
<dbReference type="InterPro" id="IPR039425">
    <property type="entry name" value="RNA_pol_sigma-70-like"/>
</dbReference>
<gene>
    <name evidence="6" type="ORF">Poly51_25980</name>
</gene>
<dbReference type="Pfam" id="PF04542">
    <property type="entry name" value="Sigma70_r2"/>
    <property type="match status" value="1"/>
</dbReference>
<dbReference type="RefSeq" id="WP_186775508.1">
    <property type="nucleotide sequence ID" value="NZ_SJPW01000003.1"/>
</dbReference>
<keyword evidence="3" id="KW-0731">Sigma factor</keyword>
<dbReference type="InterPro" id="IPR007627">
    <property type="entry name" value="RNA_pol_sigma70_r2"/>
</dbReference>
<dbReference type="NCBIfam" id="TIGR02937">
    <property type="entry name" value="sigma70-ECF"/>
    <property type="match status" value="1"/>
</dbReference>
<feature type="domain" description="RNA polymerase sigma-70 region 2" evidence="5">
    <location>
        <begin position="19"/>
        <end position="76"/>
    </location>
</feature>
<accession>A0A5C6FAT9</accession>
<dbReference type="NCBIfam" id="TIGR02989">
    <property type="entry name" value="Sig-70_gvs1"/>
    <property type="match status" value="1"/>
</dbReference>
<dbReference type="Proteomes" id="UP000318288">
    <property type="component" value="Unassembled WGS sequence"/>
</dbReference>
<comment type="caution">
    <text evidence="6">The sequence shown here is derived from an EMBL/GenBank/DDBJ whole genome shotgun (WGS) entry which is preliminary data.</text>
</comment>
<dbReference type="GO" id="GO:0006352">
    <property type="term" value="P:DNA-templated transcription initiation"/>
    <property type="evidence" value="ECO:0007669"/>
    <property type="project" value="InterPro"/>
</dbReference>
<evidence type="ECO:0000256" key="4">
    <source>
        <dbReference type="ARBA" id="ARBA00023163"/>
    </source>
</evidence>
<dbReference type="EMBL" id="SJPW01000003">
    <property type="protein sequence ID" value="TWU56681.1"/>
    <property type="molecule type" value="Genomic_DNA"/>
</dbReference>
<dbReference type="SUPFAM" id="SSF88946">
    <property type="entry name" value="Sigma2 domain of RNA polymerase sigma factors"/>
    <property type="match status" value="1"/>
</dbReference>
<evidence type="ECO:0000313" key="7">
    <source>
        <dbReference type="Proteomes" id="UP000318288"/>
    </source>
</evidence>
<evidence type="ECO:0000256" key="1">
    <source>
        <dbReference type="ARBA" id="ARBA00010641"/>
    </source>
</evidence>
<evidence type="ECO:0000313" key="6">
    <source>
        <dbReference type="EMBL" id="TWU56681.1"/>
    </source>
</evidence>
<dbReference type="SUPFAM" id="SSF88659">
    <property type="entry name" value="Sigma3 and sigma4 domains of RNA polymerase sigma factors"/>
    <property type="match status" value="1"/>
</dbReference>
<comment type="similarity">
    <text evidence="1">Belongs to the sigma-70 factor family. ECF subfamily.</text>
</comment>
<keyword evidence="4" id="KW-0804">Transcription</keyword>
<dbReference type="InterPro" id="IPR036388">
    <property type="entry name" value="WH-like_DNA-bd_sf"/>
</dbReference>